<evidence type="ECO:0000256" key="2">
    <source>
        <dbReference type="SAM" id="Phobius"/>
    </source>
</evidence>
<dbReference type="CDD" id="cd00093">
    <property type="entry name" value="HTH_XRE"/>
    <property type="match status" value="1"/>
</dbReference>
<feature type="transmembrane region" description="Helical" evidence="2">
    <location>
        <begin position="268"/>
        <end position="290"/>
    </location>
</feature>
<keyword evidence="1" id="KW-0238">DNA-binding</keyword>
<evidence type="ECO:0000313" key="4">
    <source>
        <dbReference type="EMBL" id="MBY4797499.1"/>
    </source>
</evidence>
<feature type="transmembrane region" description="Helical" evidence="2">
    <location>
        <begin position="174"/>
        <end position="199"/>
    </location>
</feature>
<dbReference type="SMART" id="SM00530">
    <property type="entry name" value="HTH_XRE"/>
    <property type="match status" value="1"/>
</dbReference>
<evidence type="ECO:0000259" key="3">
    <source>
        <dbReference type="PROSITE" id="PS50943"/>
    </source>
</evidence>
<reference evidence="4 5" key="1">
    <citation type="submission" date="2021-08" db="EMBL/GenBank/DDBJ databases">
        <title>Collinsella faecalis sp. nov. isolated from swine faeces.</title>
        <authorList>
            <person name="Oh B.S."/>
            <person name="Lee J.H."/>
        </authorList>
    </citation>
    <scope>NUCLEOTIDE SEQUENCE [LARGE SCALE GENOMIC DNA]</scope>
    <source>
        <strain evidence="4 5">AGMB00827</strain>
    </source>
</reference>
<comment type="caution">
    <text evidence="4">The sequence shown here is derived from an EMBL/GenBank/DDBJ whole genome shotgun (WGS) entry which is preliminary data.</text>
</comment>
<evidence type="ECO:0000256" key="1">
    <source>
        <dbReference type="ARBA" id="ARBA00023125"/>
    </source>
</evidence>
<dbReference type="Proteomes" id="UP000700908">
    <property type="component" value="Unassembled WGS sequence"/>
</dbReference>
<dbReference type="InterPro" id="IPR001387">
    <property type="entry name" value="Cro/C1-type_HTH"/>
</dbReference>
<evidence type="ECO:0000313" key="5">
    <source>
        <dbReference type="Proteomes" id="UP000700908"/>
    </source>
</evidence>
<keyword evidence="2" id="KW-0812">Transmembrane</keyword>
<dbReference type="PROSITE" id="PS50943">
    <property type="entry name" value="HTH_CROC1"/>
    <property type="match status" value="1"/>
</dbReference>
<dbReference type="Gene3D" id="1.10.260.40">
    <property type="entry name" value="lambda repressor-like DNA-binding domains"/>
    <property type="match status" value="1"/>
</dbReference>
<dbReference type="PANTHER" id="PTHR46558:SF4">
    <property type="entry name" value="DNA-BIDING PHAGE PROTEIN"/>
    <property type="match status" value="1"/>
</dbReference>
<dbReference type="Pfam" id="PF01381">
    <property type="entry name" value="HTH_3"/>
    <property type="match status" value="1"/>
</dbReference>
<feature type="transmembrane region" description="Helical" evidence="2">
    <location>
        <begin position="205"/>
        <end position="224"/>
    </location>
</feature>
<organism evidence="4 5">
    <name type="scientific">Collinsella ureilytica</name>
    <dbReference type="NCBI Taxonomy" id="2869515"/>
    <lineage>
        <taxon>Bacteria</taxon>
        <taxon>Bacillati</taxon>
        <taxon>Actinomycetota</taxon>
        <taxon>Coriobacteriia</taxon>
        <taxon>Coriobacteriales</taxon>
        <taxon>Coriobacteriaceae</taxon>
        <taxon>Collinsella</taxon>
    </lineage>
</organism>
<dbReference type="SUPFAM" id="SSF47413">
    <property type="entry name" value="lambda repressor-like DNA-binding domains"/>
    <property type="match status" value="1"/>
</dbReference>
<keyword evidence="5" id="KW-1185">Reference proteome</keyword>
<accession>A0ABS7MJF9</accession>
<feature type="transmembrane region" description="Helical" evidence="2">
    <location>
        <begin position="99"/>
        <end position="121"/>
    </location>
</feature>
<proteinExistence type="predicted"/>
<protein>
    <submittedName>
        <fullName evidence="4">Helix-turn-helix domain-containing protein</fullName>
    </submittedName>
</protein>
<feature type="transmembrane region" description="Helical" evidence="2">
    <location>
        <begin position="127"/>
        <end position="146"/>
    </location>
</feature>
<name>A0ABS7MJF9_9ACTN</name>
<keyword evidence="2" id="KW-1133">Transmembrane helix</keyword>
<dbReference type="InterPro" id="IPR010982">
    <property type="entry name" value="Lambda_DNA-bd_dom_sf"/>
</dbReference>
<dbReference type="PANTHER" id="PTHR46558">
    <property type="entry name" value="TRACRIPTIONAL REGULATORY PROTEIN-RELATED-RELATED"/>
    <property type="match status" value="1"/>
</dbReference>
<feature type="transmembrane region" description="Helical" evidence="2">
    <location>
        <begin position="302"/>
        <end position="321"/>
    </location>
</feature>
<sequence>MSFRENLQHLRSARNMTQEQLAMLIGVSRQSVTKWEAARAYPEMDKLIKICDIFGCSLDDLVTGDLTDAVPSPGEILEDAPATDICGYDTHMRSFAVRIGAGTSCFILGAALSILLSAIFAEDAVPPIGLLIGILAGLALVVPAAMEHSLFQREHPFITDFYTPADRARSAKRLAYVLILGIGLILVVTMCADLCSQFLAENFVGAIELTGIGCGAGMLTWAGIMHNRLNIESYNRSVAEDLDRKEIEKIYGTDSSEAVLYRARMNQLAGMLCGAIMIVATIIGLCLLFLPVPPAISSRFWLSWPIGGCLCGLVGTAIAYMKYRHS</sequence>
<gene>
    <name evidence="4" type="ORF">K6V98_03895</name>
</gene>
<dbReference type="RefSeq" id="WP_222199214.1">
    <property type="nucleotide sequence ID" value="NZ_JAIMFO010000005.1"/>
</dbReference>
<dbReference type="EMBL" id="JAIMFO010000005">
    <property type="protein sequence ID" value="MBY4797499.1"/>
    <property type="molecule type" value="Genomic_DNA"/>
</dbReference>
<keyword evidence="2" id="KW-0472">Membrane</keyword>
<feature type="domain" description="HTH cro/C1-type" evidence="3">
    <location>
        <begin position="7"/>
        <end position="61"/>
    </location>
</feature>